<dbReference type="InterPro" id="IPR003462">
    <property type="entry name" value="ODC_Mu_crystall"/>
</dbReference>
<protein>
    <submittedName>
        <fullName evidence="1">Ornithine cyclodeaminase family protein</fullName>
    </submittedName>
</protein>
<dbReference type="KEGG" id="ohi:H8790_08310"/>
<dbReference type="GO" id="GO:0005737">
    <property type="term" value="C:cytoplasm"/>
    <property type="evidence" value="ECO:0007669"/>
    <property type="project" value="TreeGrafter"/>
</dbReference>
<accession>A0A7G9B1R1</accession>
<dbReference type="PANTHER" id="PTHR13812">
    <property type="entry name" value="KETIMINE REDUCTASE MU-CRYSTALLIN"/>
    <property type="match status" value="1"/>
</dbReference>
<gene>
    <name evidence="1" type="ORF">H8790_08310</name>
</gene>
<sequence>MKHDILFMNDAVVNSLVANDMGLVMEDVEKCLSIFDKGDVINPTKCVMRWGKTPEDENVYGRINAMPGYVGGDVNMAGIKWIGSGPQNYKKGLPRASVTVILNDPDTKLPLAVSDATTVSAKRTGAAGGLAIKYLARKDVKTVLICGAGAQGRTQLEAALLVRPGIEQVYIYDLFLDRAQAFADEMSAKFGVKVTATETVEPAAREADVIITVTLANEPFVEAEWLKKGCLMVQMADYEVTYDCVRKASKIVCDTWDGIKHRMISPIALMYSQGLLKDEDIYSELGGIINGKKPGRENDDEIIYFNAVGMGIEDLCVVAHAYKLAVEQNKGVQVNYWEK</sequence>
<dbReference type="PIRSF" id="PIRSF001439">
    <property type="entry name" value="CryM"/>
    <property type="match status" value="1"/>
</dbReference>
<keyword evidence="2" id="KW-1185">Reference proteome</keyword>
<dbReference type="Proteomes" id="UP000515960">
    <property type="component" value="Chromosome"/>
</dbReference>
<dbReference type="SUPFAM" id="SSF51735">
    <property type="entry name" value="NAD(P)-binding Rossmann-fold domains"/>
    <property type="match status" value="1"/>
</dbReference>
<evidence type="ECO:0000313" key="2">
    <source>
        <dbReference type="Proteomes" id="UP000515960"/>
    </source>
</evidence>
<dbReference type="AlphaFoldDB" id="A0A7G9B1R1"/>
<reference evidence="1 2" key="1">
    <citation type="submission" date="2020-08" db="EMBL/GenBank/DDBJ databases">
        <authorList>
            <person name="Liu C."/>
            <person name="Sun Q."/>
        </authorList>
    </citation>
    <scope>NUCLEOTIDE SEQUENCE [LARGE SCALE GENOMIC DNA]</scope>
    <source>
        <strain evidence="1 2">NSJ-62</strain>
    </source>
</reference>
<dbReference type="PANTHER" id="PTHR13812:SF19">
    <property type="entry name" value="KETIMINE REDUCTASE MU-CRYSTALLIN"/>
    <property type="match status" value="1"/>
</dbReference>
<dbReference type="Gene3D" id="3.30.1780.10">
    <property type="entry name" value="ornithine cyclodeaminase, domain 1"/>
    <property type="match status" value="1"/>
</dbReference>
<dbReference type="InterPro" id="IPR036291">
    <property type="entry name" value="NAD(P)-bd_dom_sf"/>
</dbReference>
<dbReference type="EMBL" id="CP060490">
    <property type="protein sequence ID" value="QNL43492.1"/>
    <property type="molecule type" value="Genomic_DNA"/>
</dbReference>
<dbReference type="Pfam" id="PF02423">
    <property type="entry name" value="OCD_Mu_crystall"/>
    <property type="match status" value="1"/>
</dbReference>
<organism evidence="1 2">
    <name type="scientific">Oscillibacter hominis</name>
    <dbReference type="NCBI Taxonomy" id="2763056"/>
    <lineage>
        <taxon>Bacteria</taxon>
        <taxon>Bacillati</taxon>
        <taxon>Bacillota</taxon>
        <taxon>Clostridia</taxon>
        <taxon>Eubacteriales</taxon>
        <taxon>Oscillospiraceae</taxon>
        <taxon>Oscillibacter</taxon>
    </lineage>
</organism>
<dbReference type="RefSeq" id="WP_187332083.1">
    <property type="nucleotide sequence ID" value="NZ_CP060490.1"/>
</dbReference>
<name>A0A7G9B1R1_9FIRM</name>
<proteinExistence type="predicted"/>
<dbReference type="InterPro" id="IPR023401">
    <property type="entry name" value="ODC_N"/>
</dbReference>
<dbReference type="Gene3D" id="3.40.50.720">
    <property type="entry name" value="NAD(P)-binding Rossmann-like Domain"/>
    <property type="match status" value="1"/>
</dbReference>
<evidence type="ECO:0000313" key="1">
    <source>
        <dbReference type="EMBL" id="QNL43492.1"/>
    </source>
</evidence>